<sequence length="138" mass="14766">MGILRSSLAHLRKNSKSCLSKGKTSANVSDSPPTNEKERAAGPNDTNSSAKDEPTEPAPSDGTNPPKRRKRDLLKKFFKGIGWAGLGLLAIPLIPLIVALVICSEALGLALTAVWSLILKPLLLLIVLPVELVRAFFC</sequence>
<keyword evidence="2" id="KW-0812">Transmembrane</keyword>
<dbReference type="KEGG" id="apuu:APUU_51326A"/>
<dbReference type="EMBL" id="AP024447">
    <property type="protein sequence ID" value="BCS26615.1"/>
    <property type="molecule type" value="Genomic_DNA"/>
</dbReference>
<protein>
    <submittedName>
        <fullName evidence="3">Uncharacterized protein</fullName>
    </submittedName>
</protein>
<proteinExistence type="predicted"/>
<feature type="transmembrane region" description="Helical" evidence="2">
    <location>
        <begin position="77"/>
        <end position="102"/>
    </location>
</feature>
<dbReference type="GeneID" id="64976620"/>
<dbReference type="OrthoDB" id="10532550at2759"/>
<evidence type="ECO:0000256" key="2">
    <source>
        <dbReference type="SAM" id="Phobius"/>
    </source>
</evidence>
<feature type="compositionally biased region" description="Polar residues" evidence="1">
    <location>
        <begin position="16"/>
        <end position="34"/>
    </location>
</feature>
<keyword evidence="4" id="KW-1185">Reference proteome</keyword>
<feature type="region of interest" description="Disordered" evidence="1">
    <location>
        <begin position="14"/>
        <end position="69"/>
    </location>
</feature>
<reference evidence="3" key="1">
    <citation type="submission" date="2021-01" db="EMBL/GenBank/DDBJ databases">
        <authorList>
            <consortium name="Aspergillus puulaauensis MK2 genome sequencing consortium"/>
            <person name="Kazuki M."/>
            <person name="Futagami T."/>
        </authorList>
    </citation>
    <scope>NUCLEOTIDE SEQUENCE</scope>
    <source>
        <strain evidence="3">MK2</strain>
    </source>
</reference>
<keyword evidence="2" id="KW-0472">Membrane</keyword>
<gene>
    <name evidence="3" type="ORF">APUU_51326A</name>
</gene>
<evidence type="ECO:0000313" key="3">
    <source>
        <dbReference type="EMBL" id="BCS26615.1"/>
    </source>
</evidence>
<name>A0A7R7XRY2_9EURO</name>
<organism evidence="3 4">
    <name type="scientific">Aspergillus puulaauensis</name>
    <dbReference type="NCBI Taxonomy" id="1220207"/>
    <lineage>
        <taxon>Eukaryota</taxon>
        <taxon>Fungi</taxon>
        <taxon>Dikarya</taxon>
        <taxon>Ascomycota</taxon>
        <taxon>Pezizomycotina</taxon>
        <taxon>Eurotiomycetes</taxon>
        <taxon>Eurotiomycetidae</taxon>
        <taxon>Eurotiales</taxon>
        <taxon>Aspergillaceae</taxon>
        <taxon>Aspergillus</taxon>
    </lineage>
</organism>
<dbReference type="AlphaFoldDB" id="A0A7R7XRY2"/>
<dbReference type="RefSeq" id="XP_041558809.1">
    <property type="nucleotide sequence ID" value="XM_041706422.1"/>
</dbReference>
<accession>A0A7R7XRY2</accession>
<feature type="transmembrane region" description="Helical" evidence="2">
    <location>
        <begin position="114"/>
        <end position="137"/>
    </location>
</feature>
<dbReference type="Proteomes" id="UP000654913">
    <property type="component" value="Chromosome 5"/>
</dbReference>
<evidence type="ECO:0000256" key="1">
    <source>
        <dbReference type="SAM" id="MobiDB-lite"/>
    </source>
</evidence>
<keyword evidence="2" id="KW-1133">Transmembrane helix</keyword>
<evidence type="ECO:0000313" key="4">
    <source>
        <dbReference type="Proteomes" id="UP000654913"/>
    </source>
</evidence>
<reference evidence="3" key="2">
    <citation type="submission" date="2021-02" db="EMBL/GenBank/DDBJ databases">
        <title>Aspergillus puulaauensis MK2 genome sequence.</title>
        <authorList>
            <person name="Futagami T."/>
            <person name="Mori K."/>
            <person name="Kadooka C."/>
            <person name="Tanaka T."/>
        </authorList>
    </citation>
    <scope>NUCLEOTIDE SEQUENCE</scope>
    <source>
        <strain evidence="3">MK2</strain>
    </source>
</reference>